<evidence type="ECO:0000256" key="5">
    <source>
        <dbReference type="SAM" id="SignalP"/>
    </source>
</evidence>
<feature type="signal peptide" evidence="5">
    <location>
        <begin position="1"/>
        <end position="22"/>
    </location>
</feature>
<dbReference type="PANTHER" id="PTHR48060:SF21">
    <property type="entry name" value="L DOMAIN-LIKE PROTEIN"/>
    <property type="match status" value="1"/>
</dbReference>
<dbReference type="InterPro" id="IPR053211">
    <property type="entry name" value="DNA_repair-toleration"/>
</dbReference>
<feature type="domain" description="Leucine-rich repeat-containing N-terminal plant-type" evidence="6">
    <location>
        <begin position="29"/>
        <end position="65"/>
    </location>
</feature>
<dbReference type="OrthoDB" id="1098190at2759"/>
<evidence type="ECO:0000256" key="3">
    <source>
        <dbReference type="ARBA" id="ARBA00022737"/>
    </source>
</evidence>
<evidence type="ECO:0000256" key="4">
    <source>
        <dbReference type="SAM" id="MobiDB-lite"/>
    </source>
</evidence>
<dbReference type="InterPro" id="IPR001611">
    <property type="entry name" value="Leu-rich_rpt"/>
</dbReference>
<sequence length="321" mass="36130">MENNIHFLLLILHCSMISLTMAATNIIIDQSAFLAIKSHTNHDPHNILATNWSISASVCSWRGVSSGKRHRRVIALDLSGMEFTGTVPPELGNLSFLAFPSLYNNSFHGSLPNELANLRRLKYLNLDWILHYTPELVFVCDDHLSVFIPSPTFNMPSLKIITFSTNNLSGPLPFELFDHLPELEEIYLSWNQLFGSIPCGLFSSQKFRILSLSNNSFEGTIPEEIRNLTTSQIGEVKSLEILSLIENSQAGSIPSKIGNLTQLKLLDLSYNNFTEDLSQVEHEQVDHDEGINEERVEQQQQSQVRAQVELSPLQEQDSLVP</sequence>
<keyword evidence="3" id="KW-0677">Repeat</keyword>
<dbReference type="AlphaFoldDB" id="A0A5C7H285"/>
<keyword evidence="2 5" id="KW-0732">Signal</keyword>
<evidence type="ECO:0000256" key="1">
    <source>
        <dbReference type="ARBA" id="ARBA00022614"/>
    </source>
</evidence>
<feature type="region of interest" description="Disordered" evidence="4">
    <location>
        <begin position="282"/>
        <end position="321"/>
    </location>
</feature>
<organism evidence="7 8">
    <name type="scientific">Acer yangbiense</name>
    <dbReference type="NCBI Taxonomy" id="1000413"/>
    <lineage>
        <taxon>Eukaryota</taxon>
        <taxon>Viridiplantae</taxon>
        <taxon>Streptophyta</taxon>
        <taxon>Embryophyta</taxon>
        <taxon>Tracheophyta</taxon>
        <taxon>Spermatophyta</taxon>
        <taxon>Magnoliopsida</taxon>
        <taxon>eudicotyledons</taxon>
        <taxon>Gunneridae</taxon>
        <taxon>Pentapetalae</taxon>
        <taxon>rosids</taxon>
        <taxon>malvids</taxon>
        <taxon>Sapindales</taxon>
        <taxon>Sapindaceae</taxon>
        <taxon>Hippocastanoideae</taxon>
        <taxon>Acereae</taxon>
        <taxon>Acer</taxon>
    </lineage>
</organism>
<reference evidence="8" key="1">
    <citation type="journal article" date="2019" name="Gigascience">
        <title>De novo genome assembly of the endangered Acer yangbiense, a plant species with extremely small populations endemic to Yunnan Province, China.</title>
        <authorList>
            <person name="Yang J."/>
            <person name="Wariss H.M."/>
            <person name="Tao L."/>
            <person name="Zhang R."/>
            <person name="Yun Q."/>
            <person name="Hollingsworth P."/>
            <person name="Dao Z."/>
            <person name="Luo G."/>
            <person name="Guo H."/>
            <person name="Ma Y."/>
            <person name="Sun W."/>
        </authorList>
    </citation>
    <scope>NUCLEOTIDE SEQUENCE [LARGE SCALE GENOMIC DNA]</scope>
    <source>
        <strain evidence="8">cv. Malutang</strain>
    </source>
</reference>
<dbReference type="InterPro" id="IPR032675">
    <property type="entry name" value="LRR_dom_sf"/>
</dbReference>
<dbReference type="Pfam" id="PF00560">
    <property type="entry name" value="LRR_1"/>
    <property type="match status" value="4"/>
</dbReference>
<dbReference type="Pfam" id="PF08263">
    <property type="entry name" value="LRRNT_2"/>
    <property type="match status" value="1"/>
</dbReference>
<keyword evidence="8" id="KW-1185">Reference proteome</keyword>
<gene>
    <name evidence="7" type="ORF">EZV62_023495</name>
</gene>
<proteinExistence type="predicted"/>
<feature type="compositionally biased region" description="Low complexity" evidence="4">
    <location>
        <begin position="298"/>
        <end position="309"/>
    </location>
</feature>
<protein>
    <recommendedName>
        <fullName evidence="6">Leucine-rich repeat-containing N-terminal plant-type domain-containing protein</fullName>
    </recommendedName>
</protein>
<dbReference type="InterPro" id="IPR013210">
    <property type="entry name" value="LRR_N_plant-typ"/>
</dbReference>
<dbReference type="Proteomes" id="UP000323000">
    <property type="component" value="Chromosome 11"/>
</dbReference>
<accession>A0A5C7H285</accession>
<dbReference type="PANTHER" id="PTHR48060">
    <property type="entry name" value="DNA DAMAGE-REPAIR/TOLERATION PROTEIN DRT100"/>
    <property type="match status" value="1"/>
</dbReference>
<comment type="caution">
    <text evidence="7">The sequence shown here is derived from an EMBL/GenBank/DDBJ whole genome shotgun (WGS) entry which is preliminary data.</text>
</comment>
<evidence type="ECO:0000259" key="6">
    <source>
        <dbReference type="Pfam" id="PF08263"/>
    </source>
</evidence>
<feature type="chain" id="PRO_5022861304" description="Leucine-rich repeat-containing N-terminal plant-type domain-containing protein" evidence="5">
    <location>
        <begin position="23"/>
        <end position="321"/>
    </location>
</feature>
<evidence type="ECO:0000313" key="8">
    <source>
        <dbReference type="Proteomes" id="UP000323000"/>
    </source>
</evidence>
<dbReference type="SUPFAM" id="SSF52058">
    <property type="entry name" value="L domain-like"/>
    <property type="match status" value="1"/>
</dbReference>
<evidence type="ECO:0000256" key="2">
    <source>
        <dbReference type="ARBA" id="ARBA00022729"/>
    </source>
</evidence>
<dbReference type="EMBL" id="VAHF01000011">
    <property type="protein sequence ID" value="TXG50971.1"/>
    <property type="molecule type" value="Genomic_DNA"/>
</dbReference>
<dbReference type="Gene3D" id="3.80.10.10">
    <property type="entry name" value="Ribonuclease Inhibitor"/>
    <property type="match status" value="3"/>
</dbReference>
<feature type="compositionally biased region" description="Basic and acidic residues" evidence="4">
    <location>
        <begin position="282"/>
        <end position="297"/>
    </location>
</feature>
<evidence type="ECO:0000313" key="7">
    <source>
        <dbReference type="EMBL" id="TXG50971.1"/>
    </source>
</evidence>
<name>A0A5C7H285_9ROSI</name>
<keyword evidence="1" id="KW-0433">Leucine-rich repeat</keyword>